<keyword evidence="2" id="KW-0012">Acyltransferase</keyword>
<evidence type="ECO:0000313" key="3">
    <source>
        <dbReference type="Proteomes" id="UP001164472"/>
    </source>
</evidence>
<feature type="domain" description="Phospholipid/glycerol acyltransferase" evidence="1">
    <location>
        <begin position="46"/>
        <end position="163"/>
    </location>
</feature>
<keyword evidence="3" id="KW-1185">Reference proteome</keyword>
<dbReference type="EMBL" id="CP101527">
    <property type="protein sequence ID" value="UZW75121.1"/>
    <property type="molecule type" value="Genomic_DNA"/>
</dbReference>
<keyword evidence="2" id="KW-0808">Transferase</keyword>
<name>A0A9E8HLL3_9ALTE</name>
<dbReference type="AlphaFoldDB" id="A0A9E8HLL3"/>
<gene>
    <name evidence="2" type="ORF">NNL22_00500</name>
</gene>
<dbReference type="GO" id="GO:0016746">
    <property type="term" value="F:acyltransferase activity"/>
    <property type="evidence" value="ECO:0007669"/>
    <property type="project" value="UniProtKB-KW"/>
</dbReference>
<dbReference type="Proteomes" id="UP001164472">
    <property type="component" value="Chromosome"/>
</dbReference>
<dbReference type="GO" id="GO:0016020">
    <property type="term" value="C:membrane"/>
    <property type="evidence" value="ECO:0007669"/>
    <property type="project" value="TreeGrafter"/>
</dbReference>
<sequence length="279" mass="31496">MDSSIKDILAFSPNDSRYADKLLKPSEGYFSPRSYGTDNIPKDRPVLFVGNHTIYGVFDPMLIVKSIYQHSGIFPRSLADHMHFGVPLWTRFIKSMGIVEGTREICSALMKDQQSVLVFPGGAREVFKRKGECYKLVWKKRVGFLKMAIDHGYDIVPFASVGPDDALSIVVDANGIAKGLGRRFRESRFYNKTLRNGDMIPPITRGIGLTSIPRPERFYFSFGEPIKTSELQGREQTEALLFETREVVAEAINSQIAELIDIRAQDNDKGWVRKLLTAL</sequence>
<organism evidence="2 3">
    <name type="scientific">Alkalimarinus sediminis</name>
    <dbReference type="NCBI Taxonomy" id="1632866"/>
    <lineage>
        <taxon>Bacteria</taxon>
        <taxon>Pseudomonadati</taxon>
        <taxon>Pseudomonadota</taxon>
        <taxon>Gammaproteobacteria</taxon>
        <taxon>Alteromonadales</taxon>
        <taxon>Alteromonadaceae</taxon>
        <taxon>Alkalimarinus</taxon>
    </lineage>
</organism>
<proteinExistence type="predicted"/>
<dbReference type="PANTHER" id="PTHR22753">
    <property type="entry name" value="TRANSMEMBRANE PROTEIN 68"/>
    <property type="match status" value="1"/>
</dbReference>
<accession>A0A9E8HLL3</accession>
<dbReference type="RefSeq" id="WP_251811075.1">
    <property type="nucleotide sequence ID" value="NZ_CP101527.1"/>
</dbReference>
<dbReference type="CDD" id="cd07987">
    <property type="entry name" value="LPLAT_MGAT-like"/>
    <property type="match status" value="1"/>
</dbReference>
<reference evidence="2" key="1">
    <citation type="submission" date="2022-07" db="EMBL/GenBank/DDBJ databases">
        <title>Alkalimarinus sp. nov., isolated from gut of a Alitta virens.</title>
        <authorList>
            <person name="Yang A.I."/>
            <person name="Shin N.-R."/>
        </authorList>
    </citation>
    <scope>NUCLEOTIDE SEQUENCE</scope>
    <source>
        <strain evidence="2">FA028</strain>
    </source>
</reference>
<dbReference type="KEGG" id="asem:NNL22_00500"/>
<dbReference type="Pfam" id="PF01553">
    <property type="entry name" value="Acyltransferase"/>
    <property type="match status" value="1"/>
</dbReference>
<dbReference type="PANTHER" id="PTHR22753:SF14">
    <property type="entry name" value="MONOACYLGLYCEROL_DIACYLGLYCEROL O-ACYLTRANSFERASE"/>
    <property type="match status" value="1"/>
</dbReference>
<protein>
    <submittedName>
        <fullName evidence="2">Acyltransferase family protein</fullName>
    </submittedName>
</protein>
<evidence type="ECO:0000313" key="2">
    <source>
        <dbReference type="EMBL" id="UZW75121.1"/>
    </source>
</evidence>
<dbReference type="SUPFAM" id="SSF69593">
    <property type="entry name" value="Glycerol-3-phosphate (1)-acyltransferase"/>
    <property type="match status" value="1"/>
</dbReference>
<evidence type="ECO:0000259" key="1">
    <source>
        <dbReference type="SMART" id="SM00563"/>
    </source>
</evidence>
<dbReference type="InterPro" id="IPR002123">
    <property type="entry name" value="Plipid/glycerol_acylTrfase"/>
</dbReference>
<dbReference type="SMART" id="SM00563">
    <property type="entry name" value="PlsC"/>
    <property type="match status" value="1"/>
</dbReference>